<name>D7G619_ECTSI</name>
<dbReference type="OrthoDB" id="10420066at2759"/>
<accession>D7G619</accession>
<feature type="region of interest" description="Disordered" evidence="2">
    <location>
        <begin position="179"/>
        <end position="268"/>
    </location>
</feature>
<evidence type="ECO:0000313" key="3">
    <source>
        <dbReference type="EMBL" id="CBJ27428.1"/>
    </source>
</evidence>
<evidence type="ECO:0000256" key="1">
    <source>
        <dbReference type="SAM" id="Coils"/>
    </source>
</evidence>
<evidence type="ECO:0000256" key="2">
    <source>
        <dbReference type="SAM" id="MobiDB-lite"/>
    </source>
</evidence>
<organism evidence="3 4">
    <name type="scientific">Ectocarpus siliculosus</name>
    <name type="common">Brown alga</name>
    <name type="synonym">Conferva siliculosa</name>
    <dbReference type="NCBI Taxonomy" id="2880"/>
    <lineage>
        <taxon>Eukaryota</taxon>
        <taxon>Sar</taxon>
        <taxon>Stramenopiles</taxon>
        <taxon>Ochrophyta</taxon>
        <taxon>PX clade</taxon>
        <taxon>Phaeophyceae</taxon>
        <taxon>Ectocarpales</taxon>
        <taxon>Ectocarpaceae</taxon>
        <taxon>Ectocarpus</taxon>
    </lineage>
</organism>
<feature type="region of interest" description="Disordered" evidence="2">
    <location>
        <begin position="1018"/>
        <end position="1073"/>
    </location>
</feature>
<dbReference type="InParanoid" id="D7G619"/>
<feature type="region of interest" description="Disordered" evidence="2">
    <location>
        <begin position="365"/>
        <end position="387"/>
    </location>
</feature>
<feature type="coiled-coil region" evidence="1">
    <location>
        <begin position="800"/>
        <end position="830"/>
    </location>
</feature>
<protein>
    <submittedName>
        <fullName evidence="3">Uncharacterized protein</fullName>
    </submittedName>
</protein>
<proteinExistence type="predicted"/>
<feature type="compositionally biased region" description="Basic and acidic residues" evidence="2">
    <location>
        <begin position="420"/>
        <end position="440"/>
    </location>
</feature>
<dbReference type="Proteomes" id="UP000002630">
    <property type="component" value="Unassembled WGS sequence"/>
</dbReference>
<keyword evidence="1" id="KW-0175">Coiled coil</keyword>
<evidence type="ECO:0000313" key="4">
    <source>
        <dbReference type="Proteomes" id="UP000002630"/>
    </source>
</evidence>
<dbReference type="AlphaFoldDB" id="D7G619"/>
<gene>
    <name evidence="3" type="ORF">Esi_0071_0027</name>
</gene>
<reference evidence="3 4" key="1">
    <citation type="journal article" date="2010" name="Nature">
        <title>The Ectocarpus genome and the independent evolution of multicellularity in brown algae.</title>
        <authorList>
            <person name="Cock J.M."/>
            <person name="Sterck L."/>
            <person name="Rouze P."/>
            <person name="Scornet D."/>
            <person name="Allen A.E."/>
            <person name="Amoutzias G."/>
            <person name="Anthouard V."/>
            <person name="Artiguenave F."/>
            <person name="Aury J.M."/>
            <person name="Badger J.H."/>
            <person name="Beszteri B."/>
            <person name="Billiau K."/>
            <person name="Bonnet E."/>
            <person name="Bothwell J.H."/>
            <person name="Bowler C."/>
            <person name="Boyen C."/>
            <person name="Brownlee C."/>
            <person name="Carrano C.J."/>
            <person name="Charrier B."/>
            <person name="Cho G.Y."/>
            <person name="Coelho S.M."/>
            <person name="Collen J."/>
            <person name="Corre E."/>
            <person name="Da Silva C."/>
            <person name="Delage L."/>
            <person name="Delaroque N."/>
            <person name="Dittami S.M."/>
            <person name="Doulbeau S."/>
            <person name="Elias M."/>
            <person name="Farnham G."/>
            <person name="Gachon C.M."/>
            <person name="Gschloessl B."/>
            <person name="Heesch S."/>
            <person name="Jabbari K."/>
            <person name="Jubin C."/>
            <person name="Kawai H."/>
            <person name="Kimura K."/>
            <person name="Kloareg B."/>
            <person name="Kupper F.C."/>
            <person name="Lang D."/>
            <person name="Le Bail A."/>
            <person name="Leblanc C."/>
            <person name="Lerouge P."/>
            <person name="Lohr M."/>
            <person name="Lopez P.J."/>
            <person name="Martens C."/>
            <person name="Maumus F."/>
            <person name="Michel G."/>
            <person name="Miranda-Saavedra D."/>
            <person name="Morales J."/>
            <person name="Moreau H."/>
            <person name="Motomura T."/>
            <person name="Nagasato C."/>
            <person name="Napoli C.A."/>
            <person name="Nelson D.R."/>
            <person name="Nyvall-Collen P."/>
            <person name="Peters A.F."/>
            <person name="Pommier C."/>
            <person name="Potin P."/>
            <person name="Poulain J."/>
            <person name="Quesneville H."/>
            <person name="Read B."/>
            <person name="Rensing S.A."/>
            <person name="Ritter A."/>
            <person name="Rousvoal S."/>
            <person name="Samanta M."/>
            <person name="Samson G."/>
            <person name="Schroeder D.C."/>
            <person name="Segurens B."/>
            <person name="Strittmatter M."/>
            <person name="Tonon T."/>
            <person name="Tregear J.W."/>
            <person name="Valentin K."/>
            <person name="von Dassow P."/>
            <person name="Yamagishi T."/>
            <person name="Van de Peer Y."/>
            <person name="Wincker P."/>
        </authorList>
    </citation>
    <scope>NUCLEOTIDE SEQUENCE [LARGE SCALE GENOMIC DNA]</scope>
    <source>
        <strain evidence="4">Ec32 / CCAP1310/4</strain>
    </source>
</reference>
<feature type="region of interest" description="Disordered" evidence="2">
    <location>
        <begin position="1109"/>
        <end position="1131"/>
    </location>
</feature>
<feature type="compositionally biased region" description="Low complexity" evidence="2">
    <location>
        <begin position="611"/>
        <end position="626"/>
    </location>
</feature>
<sequence length="1131" mass="119488">MPCRISDSSNNSCNGGNRREHLKAQLESQVQAAQHGHRGLESALHLMCERLLDLEDCWQQARYEKKKTEEKFLELQQECRDRQNHLSTLNDNVREDLCLLQSRVDTLAEAQVPEDDAIPITPVAAPVNDAAVGLVATTAVVATSGDGNGMDHEETMAAMRQELHALRRKVEIMAANVLGESEGVSTETAPGEEGGREREGALLQSNSSDDDSAGKSGTDAEQVPYDIADVDDEENTTSDSQTDNERGASGDQGGKPQQHGQEEDGGESSRIILKKRTARNHWAQVRLHRAFLVKKIRRQMMAERKVSKSETIVTRVERLEKALGVNVYTTGSGRLDTLARDVRLSLAMIVEYQARAARSQSLAACRGTSSSGGGGGITGGGGSTTSARASASRAAVDVAGSAAAAAAAASTTRKPSSVPTEHDGHQQEESERGSATSLKKEIGRMQDRCTRLGALVARLGVAQQHHLDGRGKGDRAEAWVQDGTGRRPSVVFAAEEQSEERGDVNRDAQRPTPEAAAGAIASEVLRLSCALAGDLQYLLSRPAYCRVLDAFAFTPGRKCLCGRDFDTAGTAAAIPVVPAAAPASARGKNGDEHVGRGSGGDNGRDRDQGGEPRQQPQWQRQGQAQANDRGAAEEHTNSGATGGESDAGTGDRAGKGQHQKPPPMLRHMPTFMSVPLTAQNGGARPSGEGFFVVAGEGALEKASGFRVRSTLYQCFVLSLGHLSSFLASARSRAAHRAVSSLTKELKRDVLAAELAARESVAAAAAARAGAREASAEALDATARAAAAAASARNEGSLLLVEFHEQLAKAMRAERDRLERDNYERARAERERVGQLLESQLGHLKSLLDGKAGQEDLASITRAMGDVEETLTVVRQSIPGEKALQELQEALARKADKAYTKRKMALLVSRVSALLQEESEEPSMAKKCLSCDRAFNKLSFKELELAQQAVESEAFRAERVSAREPSPAPDHIRYGGMTQAPLVRQLFSGLGGGVGGVGGLDTPTSVDGAHARGAVGNRIFKGGRRGRGGAEGRGRTGAGRGKGGEHLRVSGEGGGGAAAAADERTPAAGAGDNHEGFASTLEHHRRNVIAVTVPPIQAVGAAGFVPETLIRGSGGSGVEVNSSKRGSKPYGA</sequence>
<feature type="region of interest" description="Disordered" evidence="2">
    <location>
        <begin position="407"/>
        <end position="440"/>
    </location>
</feature>
<dbReference type="EMBL" id="FN649760">
    <property type="protein sequence ID" value="CBJ27428.1"/>
    <property type="molecule type" value="Genomic_DNA"/>
</dbReference>
<feature type="region of interest" description="Disordered" evidence="2">
    <location>
        <begin position="581"/>
        <end position="668"/>
    </location>
</feature>
<feature type="compositionally biased region" description="Gly residues" evidence="2">
    <location>
        <begin position="370"/>
        <end position="383"/>
    </location>
</feature>
<keyword evidence="4" id="KW-1185">Reference proteome</keyword>